<name>A0A060Z8A1_ONCMY</name>
<dbReference type="SUPFAM" id="SSF56112">
    <property type="entry name" value="Protein kinase-like (PK-like)"/>
    <property type="match status" value="1"/>
</dbReference>
<sequence>MSSTSHPPLSTSLPSSRSFFSLSAPEVLAQKPYSKAVDCWSIGVIAYILLCGYPPFYDENDSKLFEQILKADYEFDAPYWDDISDSGKLCVCVCVSNGVSNPLQTEHPPLLPPVWQIWTLHQHGYFLYAVTSSSWNLCVFLRGHHRPDLRTLYSPVWHQSNQ</sequence>
<evidence type="ECO:0000313" key="3">
    <source>
        <dbReference type="Proteomes" id="UP000193380"/>
    </source>
</evidence>
<dbReference type="AlphaFoldDB" id="A0A060Z8A1"/>
<dbReference type="PANTHER" id="PTHR24347">
    <property type="entry name" value="SERINE/THREONINE-PROTEIN KINASE"/>
    <property type="match status" value="1"/>
</dbReference>
<evidence type="ECO:0000313" key="2">
    <source>
        <dbReference type="EMBL" id="CDQ97535.1"/>
    </source>
</evidence>
<evidence type="ECO:0000259" key="1">
    <source>
        <dbReference type="PROSITE" id="PS50011"/>
    </source>
</evidence>
<reference evidence="2" key="1">
    <citation type="journal article" date="2014" name="Nat. Commun.">
        <title>The rainbow trout genome provides novel insights into evolution after whole-genome duplication in vertebrates.</title>
        <authorList>
            <person name="Berthelot C."/>
            <person name="Brunet F."/>
            <person name="Chalopin D."/>
            <person name="Juanchich A."/>
            <person name="Bernard M."/>
            <person name="Noel B."/>
            <person name="Bento P."/>
            <person name="Da Silva C."/>
            <person name="Labadie K."/>
            <person name="Alberti A."/>
            <person name="Aury J.M."/>
            <person name="Louis A."/>
            <person name="Dehais P."/>
            <person name="Bardou P."/>
            <person name="Montfort J."/>
            <person name="Klopp C."/>
            <person name="Cabau C."/>
            <person name="Gaspin C."/>
            <person name="Thorgaard G.H."/>
            <person name="Boussaha M."/>
            <person name="Quillet E."/>
            <person name="Guyomard R."/>
            <person name="Galiana D."/>
            <person name="Bobe J."/>
            <person name="Volff J.N."/>
            <person name="Genet C."/>
            <person name="Wincker P."/>
            <person name="Jaillon O."/>
            <person name="Roest Crollius H."/>
            <person name="Guiguen Y."/>
        </authorList>
    </citation>
    <scope>NUCLEOTIDE SEQUENCE [LARGE SCALE GENOMIC DNA]</scope>
</reference>
<protein>
    <recommendedName>
        <fullName evidence="1">Protein kinase domain-containing protein</fullName>
    </recommendedName>
</protein>
<feature type="domain" description="Protein kinase" evidence="1">
    <location>
        <begin position="1"/>
        <end position="162"/>
    </location>
</feature>
<dbReference type="PaxDb" id="8022-A0A060Z8A1"/>
<dbReference type="Pfam" id="PF00069">
    <property type="entry name" value="Pkinase"/>
    <property type="match status" value="1"/>
</dbReference>
<dbReference type="Proteomes" id="UP000193380">
    <property type="component" value="Unassembled WGS sequence"/>
</dbReference>
<reference evidence="2" key="2">
    <citation type="submission" date="2014-03" db="EMBL/GenBank/DDBJ databases">
        <authorList>
            <person name="Genoscope - CEA"/>
        </authorList>
    </citation>
    <scope>NUCLEOTIDE SEQUENCE</scope>
</reference>
<dbReference type="Gene3D" id="1.10.510.10">
    <property type="entry name" value="Transferase(Phosphotransferase) domain 1"/>
    <property type="match status" value="1"/>
</dbReference>
<dbReference type="STRING" id="8022.A0A060Z8A1"/>
<dbReference type="InterPro" id="IPR011009">
    <property type="entry name" value="Kinase-like_dom_sf"/>
</dbReference>
<organism evidence="2 3">
    <name type="scientific">Oncorhynchus mykiss</name>
    <name type="common">Rainbow trout</name>
    <name type="synonym">Salmo gairdneri</name>
    <dbReference type="NCBI Taxonomy" id="8022"/>
    <lineage>
        <taxon>Eukaryota</taxon>
        <taxon>Metazoa</taxon>
        <taxon>Chordata</taxon>
        <taxon>Craniata</taxon>
        <taxon>Vertebrata</taxon>
        <taxon>Euteleostomi</taxon>
        <taxon>Actinopterygii</taxon>
        <taxon>Neopterygii</taxon>
        <taxon>Teleostei</taxon>
        <taxon>Protacanthopterygii</taxon>
        <taxon>Salmoniformes</taxon>
        <taxon>Salmonidae</taxon>
        <taxon>Salmoninae</taxon>
        <taxon>Oncorhynchus</taxon>
    </lineage>
</organism>
<dbReference type="PROSITE" id="PS50011">
    <property type="entry name" value="PROTEIN_KINASE_DOM"/>
    <property type="match status" value="1"/>
</dbReference>
<dbReference type="GO" id="GO:0005524">
    <property type="term" value="F:ATP binding"/>
    <property type="evidence" value="ECO:0007669"/>
    <property type="project" value="InterPro"/>
</dbReference>
<gene>
    <name evidence="2" type="ORF">GSONMT00037710001</name>
</gene>
<accession>A0A060Z8A1</accession>
<dbReference type="EMBL" id="FR931461">
    <property type="protein sequence ID" value="CDQ97535.1"/>
    <property type="molecule type" value="Genomic_DNA"/>
</dbReference>
<proteinExistence type="predicted"/>
<dbReference type="GO" id="GO:0004672">
    <property type="term" value="F:protein kinase activity"/>
    <property type="evidence" value="ECO:0007669"/>
    <property type="project" value="InterPro"/>
</dbReference>
<dbReference type="InterPro" id="IPR000719">
    <property type="entry name" value="Prot_kinase_dom"/>
</dbReference>